<keyword evidence="4" id="KW-1185">Reference proteome</keyword>
<accession>A0A542ZLN7</accession>
<dbReference type="EMBL" id="VFOQ01000001">
    <property type="protein sequence ID" value="TQL61238.1"/>
    <property type="molecule type" value="Genomic_DNA"/>
</dbReference>
<gene>
    <name evidence="3" type="ORF">FB474_2645</name>
</gene>
<dbReference type="Proteomes" id="UP000319514">
    <property type="component" value="Unassembled WGS sequence"/>
</dbReference>
<sequence length="229" mass="24040">MATSRRILGLVAHRVTTRAVSVGNDVTLEADLSLPDRATGVVMFAHGSGSSRHSPRNRQVARALQDRGLATVLLDLLTEDEERVDSRDGSYRFDIPLLAHRLSGAARWVSRQPVLGTLPLGLFGASTGAAAALIAAAGSPAVRAVVSRGGRVDLAGEALGAVRCPVLLLVGAHDEVVLRLNERALAALPRADLVVVPGATHLFEEPGTLEQVADHAATWFVSHLVAPAE</sequence>
<dbReference type="InterPro" id="IPR002925">
    <property type="entry name" value="Dienelactn_hydro"/>
</dbReference>
<evidence type="ECO:0000256" key="1">
    <source>
        <dbReference type="ARBA" id="ARBA00008645"/>
    </source>
</evidence>
<evidence type="ECO:0000313" key="4">
    <source>
        <dbReference type="Proteomes" id="UP000319514"/>
    </source>
</evidence>
<dbReference type="SUPFAM" id="SSF53474">
    <property type="entry name" value="alpha/beta-Hydrolases"/>
    <property type="match status" value="1"/>
</dbReference>
<dbReference type="PANTHER" id="PTHR22946">
    <property type="entry name" value="DIENELACTONE HYDROLASE DOMAIN-CONTAINING PROTEIN-RELATED"/>
    <property type="match status" value="1"/>
</dbReference>
<comment type="caution">
    <text evidence="3">The sequence shown here is derived from an EMBL/GenBank/DDBJ whole genome shotgun (WGS) entry which is preliminary data.</text>
</comment>
<dbReference type="AlphaFoldDB" id="A0A542ZLN7"/>
<evidence type="ECO:0000259" key="2">
    <source>
        <dbReference type="Pfam" id="PF01738"/>
    </source>
</evidence>
<dbReference type="GO" id="GO:0016787">
    <property type="term" value="F:hydrolase activity"/>
    <property type="evidence" value="ECO:0007669"/>
    <property type="project" value="UniProtKB-KW"/>
</dbReference>
<evidence type="ECO:0000313" key="3">
    <source>
        <dbReference type="EMBL" id="TQL61238.1"/>
    </source>
</evidence>
<dbReference type="Pfam" id="PF01738">
    <property type="entry name" value="DLH"/>
    <property type="match status" value="1"/>
</dbReference>
<organism evidence="3 4">
    <name type="scientific">Oryzihumus leptocrescens</name>
    <dbReference type="NCBI Taxonomy" id="297536"/>
    <lineage>
        <taxon>Bacteria</taxon>
        <taxon>Bacillati</taxon>
        <taxon>Actinomycetota</taxon>
        <taxon>Actinomycetes</taxon>
        <taxon>Micrococcales</taxon>
        <taxon>Intrasporangiaceae</taxon>
        <taxon>Oryzihumus</taxon>
    </lineage>
</organism>
<keyword evidence="3" id="KW-0378">Hydrolase</keyword>
<proteinExistence type="inferred from homology"/>
<protein>
    <submittedName>
        <fullName evidence="3">Dienelactone hydrolase</fullName>
    </submittedName>
</protein>
<dbReference type="Gene3D" id="3.40.50.1820">
    <property type="entry name" value="alpha/beta hydrolase"/>
    <property type="match status" value="1"/>
</dbReference>
<dbReference type="InterPro" id="IPR050261">
    <property type="entry name" value="FrsA_esterase"/>
</dbReference>
<name>A0A542ZLN7_9MICO</name>
<reference evidence="3 4" key="1">
    <citation type="submission" date="2019-06" db="EMBL/GenBank/DDBJ databases">
        <title>Sequencing the genomes of 1000 actinobacteria strains.</title>
        <authorList>
            <person name="Klenk H.-P."/>
        </authorList>
    </citation>
    <scope>NUCLEOTIDE SEQUENCE [LARGE SCALE GENOMIC DNA]</scope>
    <source>
        <strain evidence="3 4">DSM 18082</strain>
    </source>
</reference>
<dbReference type="InterPro" id="IPR029058">
    <property type="entry name" value="AB_hydrolase_fold"/>
</dbReference>
<feature type="domain" description="Dienelactone hydrolase" evidence="2">
    <location>
        <begin position="35"/>
        <end position="209"/>
    </location>
</feature>
<comment type="similarity">
    <text evidence="1">Belongs to the AB hydrolase superfamily.</text>
</comment>